<accession>A0A5A7RG29</accession>
<gene>
    <name evidence="1" type="ORF">STAS_33868</name>
</gene>
<reference evidence="2" key="1">
    <citation type="journal article" date="2019" name="Curr. Biol.">
        <title>Genome Sequence of Striga asiatica Provides Insight into the Evolution of Plant Parasitism.</title>
        <authorList>
            <person name="Yoshida S."/>
            <person name="Kim S."/>
            <person name="Wafula E.K."/>
            <person name="Tanskanen J."/>
            <person name="Kim Y.M."/>
            <person name="Honaas L."/>
            <person name="Yang Z."/>
            <person name="Spallek T."/>
            <person name="Conn C.E."/>
            <person name="Ichihashi Y."/>
            <person name="Cheong K."/>
            <person name="Cui S."/>
            <person name="Der J.P."/>
            <person name="Gundlach H."/>
            <person name="Jiao Y."/>
            <person name="Hori C."/>
            <person name="Ishida J.K."/>
            <person name="Kasahara H."/>
            <person name="Kiba T."/>
            <person name="Kim M.S."/>
            <person name="Koo N."/>
            <person name="Laohavisit A."/>
            <person name="Lee Y.H."/>
            <person name="Lumba S."/>
            <person name="McCourt P."/>
            <person name="Mortimer J.C."/>
            <person name="Mutuku J.M."/>
            <person name="Nomura T."/>
            <person name="Sasaki-Sekimoto Y."/>
            <person name="Seto Y."/>
            <person name="Wang Y."/>
            <person name="Wakatake T."/>
            <person name="Sakakibara H."/>
            <person name="Demura T."/>
            <person name="Yamaguchi S."/>
            <person name="Yoneyama K."/>
            <person name="Manabe R.I."/>
            <person name="Nelson D.C."/>
            <person name="Schulman A.H."/>
            <person name="Timko M.P."/>
            <person name="dePamphilis C.W."/>
            <person name="Choi D."/>
            <person name="Shirasu K."/>
        </authorList>
    </citation>
    <scope>NUCLEOTIDE SEQUENCE [LARGE SCALE GENOMIC DNA]</scope>
    <source>
        <strain evidence="2">cv. UVA1</strain>
    </source>
</reference>
<protein>
    <submittedName>
        <fullName evidence="1">Cytochrome c oxidase subunit 5B</fullName>
    </submittedName>
</protein>
<dbReference type="AlphaFoldDB" id="A0A5A7RG29"/>
<name>A0A5A7RG29_STRAF</name>
<evidence type="ECO:0000313" key="1">
    <source>
        <dbReference type="EMBL" id="GER56160.1"/>
    </source>
</evidence>
<dbReference type="OrthoDB" id="6277246at2759"/>
<dbReference type="Proteomes" id="UP000325081">
    <property type="component" value="Unassembled WGS sequence"/>
</dbReference>
<keyword evidence="2" id="KW-1185">Reference proteome</keyword>
<evidence type="ECO:0000313" key="2">
    <source>
        <dbReference type="Proteomes" id="UP000325081"/>
    </source>
</evidence>
<proteinExistence type="predicted"/>
<dbReference type="EMBL" id="BKCP01012514">
    <property type="protein sequence ID" value="GER56160.1"/>
    <property type="molecule type" value="Genomic_DNA"/>
</dbReference>
<comment type="caution">
    <text evidence="1">The sequence shown here is derived from an EMBL/GenBank/DDBJ whole genome shotgun (WGS) entry which is preliminary data.</text>
</comment>
<sequence length="109" mass="12019">MKSLNEYWDIGDASYRCLLCGARFWYAERLGKPSNPGFQICYVPFVRSGAERNNLDGEVVRGLKEMLDPYNVLSIPAHILGSSSSPMPAATPIFEAISSSPIITCTCRV</sequence>
<organism evidence="1 2">
    <name type="scientific">Striga asiatica</name>
    <name type="common">Asiatic witchweed</name>
    <name type="synonym">Buchnera asiatica</name>
    <dbReference type="NCBI Taxonomy" id="4170"/>
    <lineage>
        <taxon>Eukaryota</taxon>
        <taxon>Viridiplantae</taxon>
        <taxon>Streptophyta</taxon>
        <taxon>Embryophyta</taxon>
        <taxon>Tracheophyta</taxon>
        <taxon>Spermatophyta</taxon>
        <taxon>Magnoliopsida</taxon>
        <taxon>eudicotyledons</taxon>
        <taxon>Gunneridae</taxon>
        <taxon>Pentapetalae</taxon>
        <taxon>asterids</taxon>
        <taxon>lamiids</taxon>
        <taxon>Lamiales</taxon>
        <taxon>Orobanchaceae</taxon>
        <taxon>Buchnereae</taxon>
        <taxon>Striga</taxon>
    </lineage>
</organism>